<keyword evidence="1" id="KW-0479">Metal-binding</keyword>
<evidence type="ECO:0000256" key="3">
    <source>
        <dbReference type="ARBA" id="ARBA00022833"/>
    </source>
</evidence>
<dbReference type="SMART" id="SM00109">
    <property type="entry name" value="C1"/>
    <property type="match status" value="2"/>
</dbReference>
<evidence type="ECO:0000259" key="4">
    <source>
        <dbReference type="PROSITE" id="PS50081"/>
    </source>
</evidence>
<dbReference type="Pfam" id="PF03107">
    <property type="entry name" value="C1_2"/>
    <property type="match status" value="6"/>
</dbReference>
<reference evidence="5" key="1">
    <citation type="journal article" date="2019" name="Science">
        <title>Mutation of a bHLH transcription factor allowed almond domestication.</title>
        <authorList>
            <person name="Sanchez-Perez R."/>
            <person name="Pavan S."/>
            <person name="Mazzeo R."/>
            <person name="Moldovan C."/>
            <person name="Aiese Cigliano R."/>
            <person name="Del Cueto J."/>
            <person name="Ricciardi F."/>
            <person name="Lotti C."/>
            <person name="Ricciardi L."/>
            <person name="Dicenta F."/>
            <person name="Lopez-Marques R.L."/>
            <person name="Lindberg Moller B."/>
        </authorList>
    </citation>
    <scope>NUCLEOTIDE SEQUENCE</scope>
</reference>
<evidence type="ECO:0000313" key="5">
    <source>
        <dbReference type="EMBL" id="BBH07454.1"/>
    </source>
</evidence>
<keyword evidence="2" id="KW-0677">Repeat</keyword>
<dbReference type="PROSITE" id="PS50081">
    <property type="entry name" value="ZF_DAG_PE_2"/>
    <property type="match status" value="1"/>
</dbReference>
<dbReference type="InterPro" id="IPR053192">
    <property type="entry name" value="Vacuole_Formation_Reg"/>
</dbReference>
<dbReference type="InterPro" id="IPR002219">
    <property type="entry name" value="PKC_DAG/PE"/>
</dbReference>
<gene>
    <name evidence="5" type="ORF">Prudu_019398</name>
</gene>
<sequence length="420" mass="48929">MELQHFSHKHPLTYKEEQKKEDGRLVFCNACGDPVLGPSYTCNKYPPGFTLHKSCAELPREIEHPLHRKHPLVLLTPTKYTCAACDQRYKASLAYNCSLCHFNLDLKCASNWQNIIENDRHEHTFTIFRKRIKFNCDACGSYGNGIPYFCSICQLLVHKRCTPSLPRDIKITGHQHSLMLTWSLEEIRRSNPFCKVCYTSMKKHRAIYSCQCCGYVAHTKCATHESFRDVTTTDIVEDQSKNMILGASQQINLVEYQRELAEHQIKHFSHQHLLALNDEVKDEENKSRTCNGCIGPITNAYYSCTENERCHFFLHKTCAQLPTKLLHPLHPLPLTLLPWAPSTDRVFWCHLCRNLCQGFAYYCSKFDLYFDIECISLSESLTHEFYEDRLFFNRSWEKHYNYIAMVVIHLLEKLLLASVL</sequence>
<evidence type="ECO:0000256" key="1">
    <source>
        <dbReference type="ARBA" id="ARBA00022723"/>
    </source>
</evidence>
<accession>A0A4Y1RSV6</accession>
<proteinExistence type="predicted"/>
<feature type="domain" description="Phorbol-ester/DAG-type" evidence="4">
    <location>
        <begin position="122"/>
        <end position="169"/>
    </location>
</feature>
<dbReference type="GO" id="GO:0046872">
    <property type="term" value="F:metal ion binding"/>
    <property type="evidence" value="ECO:0007669"/>
    <property type="project" value="UniProtKB-KW"/>
</dbReference>
<organism evidence="5">
    <name type="scientific">Prunus dulcis</name>
    <name type="common">Almond</name>
    <name type="synonym">Amygdalus dulcis</name>
    <dbReference type="NCBI Taxonomy" id="3755"/>
    <lineage>
        <taxon>Eukaryota</taxon>
        <taxon>Viridiplantae</taxon>
        <taxon>Streptophyta</taxon>
        <taxon>Embryophyta</taxon>
        <taxon>Tracheophyta</taxon>
        <taxon>Spermatophyta</taxon>
        <taxon>Magnoliopsida</taxon>
        <taxon>eudicotyledons</taxon>
        <taxon>Gunneridae</taxon>
        <taxon>Pentapetalae</taxon>
        <taxon>rosids</taxon>
        <taxon>fabids</taxon>
        <taxon>Rosales</taxon>
        <taxon>Rosaceae</taxon>
        <taxon>Amygdaloideae</taxon>
        <taxon>Amygdaleae</taxon>
        <taxon>Prunus</taxon>
    </lineage>
</organism>
<dbReference type="PANTHER" id="PTHR32410:SF216">
    <property type="entry name" value="PHORBOL-ESTER_DAG-TYPE DOMAIN-CONTAINING PROTEIN"/>
    <property type="match status" value="1"/>
</dbReference>
<name>A0A4Y1RSV6_PRUDU</name>
<keyword evidence="3" id="KW-0862">Zinc</keyword>
<dbReference type="InterPro" id="IPR046349">
    <property type="entry name" value="C1-like_sf"/>
</dbReference>
<dbReference type="AlphaFoldDB" id="A0A4Y1RSV6"/>
<dbReference type="InterPro" id="IPR004146">
    <property type="entry name" value="DC1"/>
</dbReference>
<protein>
    <submittedName>
        <fullName evidence="5">DC1 domain-containing protein</fullName>
    </submittedName>
</protein>
<evidence type="ECO:0000256" key="2">
    <source>
        <dbReference type="ARBA" id="ARBA00022737"/>
    </source>
</evidence>
<dbReference type="EMBL" id="AP019303">
    <property type="protein sequence ID" value="BBH07454.1"/>
    <property type="molecule type" value="Genomic_DNA"/>
</dbReference>
<dbReference type="PANTHER" id="PTHR32410">
    <property type="entry name" value="CYSTEINE/HISTIDINE-RICH C1 DOMAIN FAMILY PROTEIN"/>
    <property type="match status" value="1"/>
</dbReference>
<dbReference type="SUPFAM" id="SSF57889">
    <property type="entry name" value="Cysteine-rich domain"/>
    <property type="match status" value="5"/>
</dbReference>